<keyword evidence="2" id="KW-0227">DNA damage</keyword>
<dbReference type="GO" id="GO:0016787">
    <property type="term" value="F:hydrolase activity"/>
    <property type="evidence" value="ECO:0007669"/>
    <property type="project" value="UniProtKB-KW"/>
</dbReference>
<dbReference type="EMBL" id="CP002547">
    <property type="protein sequence ID" value="ADY54677.1"/>
    <property type="molecule type" value="Genomic_DNA"/>
</dbReference>
<name>F0SXD1_SYNGF</name>
<keyword evidence="5" id="KW-0234">DNA repair</keyword>
<keyword evidence="10" id="KW-1185">Reference proteome</keyword>
<dbReference type="CDD" id="cd00093">
    <property type="entry name" value="HTH_XRE"/>
    <property type="match status" value="1"/>
</dbReference>
<keyword evidence="4 7" id="KW-0068">Autocatalytic cleavage</keyword>
<dbReference type="Gene3D" id="2.10.109.10">
    <property type="entry name" value="Umud Fragment, subunit A"/>
    <property type="match status" value="1"/>
</dbReference>
<dbReference type="STRING" id="645991.Sgly_0310"/>
<evidence type="ECO:0000259" key="8">
    <source>
        <dbReference type="PROSITE" id="PS50943"/>
    </source>
</evidence>
<dbReference type="RefSeq" id="WP_013623548.1">
    <property type="nucleotide sequence ID" value="NC_015172.1"/>
</dbReference>
<dbReference type="PANTHER" id="PTHR33516:SF2">
    <property type="entry name" value="LEXA REPRESSOR-RELATED"/>
    <property type="match status" value="1"/>
</dbReference>
<dbReference type="Gene3D" id="1.10.260.40">
    <property type="entry name" value="lambda repressor-like DNA-binding domains"/>
    <property type="match status" value="1"/>
</dbReference>
<evidence type="ECO:0000313" key="9">
    <source>
        <dbReference type="EMBL" id="ADY54677.1"/>
    </source>
</evidence>
<sequence length="201" mass="22147">MGAGDLIKQLRLKKGLTQEELGNLIGVKRAAVNKWETGSVENLKRSTIEKLSAIFGVSPIQLLGLTEAEPRDVLVSLPIVGRISCGNGVLAYEEIEGYEPTPETWLNGGEYFYLRAKGDSMKNARIQDGDLLLIRQQPDVDDGEIAAVLINDQAVLKKVYKTGDTLVLQSENPDYPPIVCDGKEDYSVRIIGKLKRTVITY</sequence>
<dbReference type="GO" id="GO:0006355">
    <property type="term" value="P:regulation of DNA-templated transcription"/>
    <property type="evidence" value="ECO:0007669"/>
    <property type="project" value="InterPro"/>
</dbReference>
<accession>F0SXD1</accession>
<gene>
    <name evidence="9" type="ordered locus">Sgly_0310</name>
</gene>
<evidence type="ECO:0000256" key="7">
    <source>
        <dbReference type="RuleBase" id="RU003991"/>
    </source>
</evidence>
<feature type="domain" description="HTH cro/C1-type" evidence="8">
    <location>
        <begin position="7"/>
        <end position="62"/>
    </location>
</feature>
<dbReference type="SMART" id="SM00530">
    <property type="entry name" value="HTH_XRE"/>
    <property type="match status" value="1"/>
</dbReference>
<organism evidence="9 10">
    <name type="scientific">Syntrophobotulus glycolicus (strain DSM 8271 / FlGlyR)</name>
    <dbReference type="NCBI Taxonomy" id="645991"/>
    <lineage>
        <taxon>Bacteria</taxon>
        <taxon>Bacillati</taxon>
        <taxon>Bacillota</taxon>
        <taxon>Clostridia</taxon>
        <taxon>Eubacteriales</taxon>
        <taxon>Desulfitobacteriaceae</taxon>
        <taxon>Syntrophobotulus</taxon>
    </lineage>
</organism>
<dbReference type="AlphaFoldDB" id="F0SXD1"/>
<dbReference type="InterPro" id="IPR039418">
    <property type="entry name" value="LexA-like"/>
</dbReference>
<dbReference type="GO" id="GO:0006281">
    <property type="term" value="P:DNA repair"/>
    <property type="evidence" value="ECO:0007669"/>
    <property type="project" value="UniProtKB-KW"/>
</dbReference>
<dbReference type="Proteomes" id="UP000007488">
    <property type="component" value="Chromosome"/>
</dbReference>
<reference evidence="10" key="2">
    <citation type="submission" date="2011-02" db="EMBL/GenBank/DDBJ databases">
        <title>The complete genome of Syntrophobotulus glycolicus DSM 8271.</title>
        <authorList>
            <person name="Lucas S."/>
            <person name="Copeland A."/>
            <person name="Lapidus A."/>
            <person name="Bruce D."/>
            <person name="Goodwin L."/>
            <person name="Pitluck S."/>
            <person name="Kyrpides N."/>
            <person name="Mavromatis K."/>
            <person name="Pagani I."/>
            <person name="Ivanova N."/>
            <person name="Mikhailova N."/>
            <person name="Chertkov O."/>
            <person name="Held B."/>
            <person name="Detter J.C."/>
            <person name="Tapia R."/>
            <person name="Han C."/>
            <person name="Land M."/>
            <person name="Hauser L."/>
            <person name="Markowitz V."/>
            <person name="Cheng J.-F."/>
            <person name="Hugenholtz P."/>
            <person name="Woyke T."/>
            <person name="Wu D."/>
            <person name="Spring S."/>
            <person name="Schroeder M."/>
            <person name="Brambilla E."/>
            <person name="Klenk H.-P."/>
            <person name="Eisen J.A."/>
        </authorList>
    </citation>
    <scope>NUCLEOTIDE SEQUENCE [LARGE SCALE GENOMIC DNA]</scope>
    <source>
        <strain evidence="10">DSM 8271 / FlGlyR</strain>
    </source>
</reference>
<dbReference type="KEGG" id="sgy:Sgly_0310"/>
<dbReference type="InterPro" id="IPR006197">
    <property type="entry name" value="Peptidase_S24_LexA"/>
</dbReference>
<dbReference type="GO" id="GO:0003677">
    <property type="term" value="F:DNA binding"/>
    <property type="evidence" value="ECO:0007669"/>
    <property type="project" value="InterPro"/>
</dbReference>
<dbReference type="PANTHER" id="PTHR33516">
    <property type="entry name" value="LEXA REPRESSOR"/>
    <property type="match status" value="1"/>
</dbReference>
<dbReference type="InterPro" id="IPR001387">
    <property type="entry name" value="Cro/C1-type_HTH"/>
</dbReference>
<protein>
    <submittedName>
        <fullName evidence="9">Phage repressor like transcriptional regulator, XRE family</fullName>
    </submittedName>
</protein>
<evidence type="ECO:0000313" key="10">
    <source>
        <dbReference type="Proteomes" id="UP000007488"/>
    </source>
</evidence>
<dbReference type="Pfam" id="PF00717">
    <property type="entry name" value="Peptidase_S24"/>
    <property type="match status" value="1"/>
</dbReference>
<evidence type="ECO:0000256" key="3">
    <source>
        <dbReference type="ARBA" id="ARBA00022801"/>
    </source>
</evidence>
<evidence type="ECO:0000256" key="1">
    <source>
        <dbReference type="ARBA" id="ARBA00007484"/>
    </source>
</evidence>
<dbReference type="GO" id="GO:0009432">
    <property type="term" value="P:SOS response"/>
    <property type="evidence" value="ECO:0007669"/>
    <property type="project" value="UniProtKB-KW"/>
</dbReference>
<proteinExistence type="inferred from homology"/>
<dbReference type="InterPro" id="IPR015927">
    <property type="entry name" value="Peptidase_S24_S26A/B/C"/>
</dbReference>
<dbReference type="OrthoDB" id="9802364at2"/>
<dbReference type="InterPro" id="IPR050077">
    <property type="entry name" value="LexA_repressor"/>
</dbReference>
<keyword evidence="3 7" id="KW-0378">Hydrolase</keyword>
<evidence type="ECO:0000256" key="4">
    <source>
        <dbReference type="ARBA" id="ARBA00022813"/>
    </source>
</evidence>
<dbReference type="CDD" id="cd06529">
    <property type="entry name" value="S24_LexA-like"/>
    <property type="match status" value="1"/>
</dbReference>
<dbReference type="eggNOG" id="COG1974">
    <property type="taxonomic scope" value="Bacteria"/>
</dbReference>
<keyword evidence="6" id="KW-0742">SOS response</keyword>
<evidence type="ECO:0000256" key="6">
    <source>
        <dbReference type="ARBA" id="ARBA00023236"/>
    </source>
</evidence>
<comment type="similarity">
    <text evidence="1 7">Belongs to the peptidase S24 family.</text>
</comment>
<dbReference type="InterPro" id="IPR036286">
    <property type="entry name" value="LexA/Signal_pep-like_sf"/>
</dbReference>
<dbReference type="SUPFAM" id="SSF47413">
    <property type="entry name" value="lambda repressor-like DNA-binding domains"/>
    <property type="match status" value="1"/>
</dbReference>
<dbReference type="SUPFAM" id="SSF51306">
    <property type="entry name" value="LexA/Signal peptidase"/>
    <property type="match status" value="1"/>
</dbReference>
<evidence type="ECO:0000256" key="2">
    <source>
        <dbReference type="ARBA" id="ARBA00022763"/>
    </source>
</evidence>
<dbReference type="Pfam" id="PF01381">
    <property type="entry name" value="HTH_3"/>
    <property type="match status" value="1"/>
</dbReference>
<dbReference type="InterPro" id="IPR010982">
    <property type="entry name" value="Lambda_DNA-bd_dom_sf"/>
</dbReference>
<dbReference type="MEROPS" id="S24.001"/>
<dbReference type="PROSITE" id="PS50943">
    <property type="entry name" value="HTH_CROC1"/>
    <property type="match status" value="1"/>
</dbReference>
<dbReference type="HOGENOM" id="CLU_066192_1_1_9"/>
<reference evidence="9 10" key="1">
    <citation type="journal article" date="2011" name="Stand. Genomic Sci.">
        <title>Complete genome sequence of Syntrophobotulus glycolicus type strain (FlGlyR).</title>
        <authorList>
            <person name="Han C."/>
            <person name="Mwirichia R."/>
            <person name="Chertkov O."/>
            <person name="Held B."/>
            <person name="Lapidus A."/>
            <person name="Nolan M."/>
            <person name="Lucas S."/>
            <person name="Hammon N."/>
            <person name="Deshpande S."/>
            <person name="Cheng J.F."/>
            <person name="Tapia R."/>
            <person name="Goodwin L."/>
            <person name="Pitluck S."/>
            <person name="Huntemann M."/>
            <person name="Liolios K."/>
            <person name="Ivanova N."/>
            <person name="Pagani I."/>
            <person name="Mavromatis K."/>
            <person name="Ovchinikova G."/>
            <person name="Pati A."/>
            <person name="Chen A."/>
            <person name="Palaniappan K."/>
            <person name="Land M."/>
            <person name="Hauser L."/>
            <person name="Brambilla E.M."/>
            <person name="Rohde M."/>
            <person name="Spring S."/>
            <person name="Sikorski J."/>
            <person name="Goker M."/>
            <person name="Woyke T."/>
            <person name="Bristow J."/>
            <person name="Eisen J.A."/>
            <person name="Markowitz V."/>
            <person name="Hugenholtz P."/>
            <person name="Kyrpides N.C."/>
            <person name="Klenk H.P."/>
            <person name="Detter J.C."/>
        </authorList>
    </citation>
    <scope>NUCLEOTIDE SEQUENCE [LARGE SCALE GENOMIC DNA]</scope>
    <source>
        <strain evidence="10">DSM 8271 / FlGlyR</strain>
    </source>
</reference>
<evidence type="ECO:0000256" key="5">
    <source>
        <dbReference type="ARBA" id="ARBA00023204"/>
    </source>
</evidence>
<dbReference type="PRINTS" id="PR00726">
    <property type="entry name" value="LEXASERPTASE"/>
</dbReference>